<dbReference type="InterPro" id="IPR003719">
    <property type="entry name" value="Phenazine_PhzF-like"/>
</dbReference>
<proteinExistence type="predicted"/>
<sequence length="321" mass="35983">MTEHYPSFIVDAFAKKRFSGNPAAVCLIPQAKKDEEYLKIAAEFNVSETAFPVPIGSTDFKKSSQFSLRWFTPTAEVPLCGHATLATSHILFNEIGNENKELKFDTLTGILVVRRDEFGNVELNLPEYDLTSIKFHHTINPLHGIFSEFKAPHFLFDVVKCVVPTEMSIEACFYAAKPRVLVIVVDPLTTKFELEAVKIDVAKMIHIQNNGFLQGIALTLRPKNALIQGFTDSSDEPFDYACRYFAPWVGINEDPATGHAQCAIGPFWSKMTGKKELYALQAFPTRGGLFRLRFHDGRVILNGPSVTVLRGEITLDEPTFY</sequence>
<organism evidence="2 3">
    <name type="scientific">Caenorhabditis tropicalis</name>
    <dbReference type="NCBI Taxonomy" id="1561998"/>
    <lineage>
        <taxon>Eukaryota</taxon>
        <taxon>Metazoa</taxon>
        <taxon>Ecdysozoa</taxon>
        <taxon>Nematoda</taxon>
        <taxon>Chromadorea</taxon>
        <taxon>Rhabditida</taxon>
        <taxon>Rhabditina</taxon>
        <taxon>Rhabditomorpha</taxon>
        <taxon>Rhabditoidea</taxon>
        <taxon>Rhabditidae</taxon>
        <taxon>Peloderinae</taxon>
        <taxon>Caenorhabditis</taxon>
    </lineage>
</organism>
<evidence type="ECO:0000256" key="1">
    <source>
        <dbReference type="PIRSR" id="PIRSR016184-1"/>
    </source>
</evidence>
<dbReference type="NCBIfam" id="TIGR00654">
    <property type="entry name" value="PhzF_family"/>
    <property type="match status" value="1"/>
</dbReference>
<reference evidence="3" key="1">
    <citation type="submission" date="2016-11" db="UniProtKB">
        <authorList>
            <consortium name="WormBaseParasite"/>
        </authorList>
    </citation>
    <scope>IDENTIFICATION</scope>
</reference>
<dbReference type="SUPFAM" id="SSF54506">
    <property type="entry name" value="Diaminopimelate epimerase-like"/>
    <property type="match status" value="1"/>
</dbReference>
<dbReference type="Proteomes" id="UP000095282">
    <property type="component" value="Unplaced"/>
</dbReference>
<dbReference type="Pfam" id="PF02567">
    <property type="entry name" value="PhzC-PhzF"/>
    <property type="match status" value="1"/>
</dbReference>
<dbReference type="GO" id="GO:0016853">
    <property type="term" value="F:isomerase activity"/>
    <property type="evidence" value="ECO:0007669"/>
    <property type="project" value="TreeGrafter"/>
</dbReference>
<dbReference type="STRING" id="1561998.A0A1I7TX54"/>
<protein>
    <submittedName>
        <fullName evidence="3">Phenazine biosynthesis-like domain-containing protein</fullName>
    </submittedName>
</protein>
<dbReference type="WBParaSite" id="Csp11.Scaffold629.g12679.t1">
    <property type="protein sequence ID" value="Csp11.Scaffold629.g12679.t1"/>
    <property type="gene ID" value="Csp11.Scaffold629.g12679"/>
</dbReference>
<dbReference type="PIRSF" id="PIRSF016184">
    <property type="entry name" value="PhzC_PhzF"/>
    <property type="match status" value="1"/>
</dbReference>
<keyword evidence="2" id="KW-1185">Reference proteome</keyword>
<name>A0A1I7TX54_9PELO</name>
<dbReference type="eggNOG" id="KOG3033">
    <property type="taxonomic scope" value="Eukaryota"/>
</dbReference>
<dbReference type="Gene3D" id="3.10.310.10">
    <property type="entry name" value="Diaminopimelate Epimerase, Chain A, domain 1"/>
    <property type="match status" value="2"/>
</dbReference>
<dbReference type="GO" id="GO:0005737">
    <property type="term" value="C:cytoplasm"/>
    <property type="evidence" value="ECO:0007669"/>
    <property type="project" value="TreeGrafter"/>
</dbReference>
<dbReference type="AlphaFoldDB" id="A0A1I7TX54"/>
<feature type="active site" evidence="1">
    <location>
        <position position="48"/>
    </location>
</feature>
<evidence type="ECO:0000313" key="2">
    <source>
        <dbReference type="Proteomes" id="UP000095282"/>
    </source>
</evidence>
<accession>A0A1I7TX54</accession>
<dbReference type="PANTHER" id="PTHR13774:SF14">
    <property type="entry name" value="PHENAZINE BIOSYNTHESIS-LIKE DOMAIN-CONTAINING PROTEIN"/>
    <property type="match status" value="1"/>
</dbReference>
<evidence type="ECO:0000313" key="3">
    <source>
        <dbReference type="WBParaSite" id="Csp11.Scaffold629.g12679.t1"/>
    </source>
</evidence>
<dbReference type="PANTHER" id="PTHR13774">
    <property type="entry name" value="PHENAZINE BIOSYNTHESIS PROTEIN"/>
    <property type="match status" value="1"/>
</dbReference>